<dbReference type="PROSITE" id="PS51257">
    <property type="entry name" value="PROKAR_LIPOPROTEIN"/>
    <property type="match status" value="1"/>
</dbReference>
<reference evidence="2 3" key="1">
    <citation type="submission" date="2023-07" db="EMBL/GenBank/DDBJ databases">
        <title>Genomic Encyclopedia of Type Strains, Phase IV (KMG-IV): sequencing the most valuable type-strain genomes for metagenomic binning, comparative biology and taxonomic classification.</title>
        <authorList>
            <person name="Goeker M."/>
        </authorList>
    </citation>
    <scope>NUCLEOTIDE SEQUENCE [LARGE SCALE GENOMIC DNA]</scope>
    <source>
        <strain evidence="2 3">DSM 17723</strain>
    </source>
</reference>
<accession>A0ABT9YY69</accession>
<organism evidence="2 3">
    <name type="scientific">Metabacillus niabensis</name>
    <dbReference type="NCBI Taxonomy" id="324854"/>
    <lineage>
        <taxon>Bacteria</taxon>
        <taxon>Bacillati</taxon>
        <taxon>Bacillota</taxon>
        <taxon>Bacilli</taxon>
        <taxon>Bacillales</taxon>
        <taxon>Bacillaceae</taxon>
        <taxon>Metabacillus</taxon>
    </lineage>
</organism>
<feature type="signal peptide" evidence="1">
    <location>
        <begin position="1"/>
        <end position="24"/>
    </location>
</feature>
<dbReference type="RefSeq" id="WP_307190574.1">
    <property type="nucleotide sequence ID" value="NZ_JAUSTZ010000002.1"/>
</dbReference>
<comment type="caution">
    <text evidence="2">The sequence shown here is derived from an EMBL/GenBank/DDBJ whole genome shotgun (WGS) entry which is preliminary data.</text>
</comment>
<dbReference type="EMBL" id="JAUSTZ010000002">
    <property type="protein sequence ID" value="MDQ0224557.1"/>
    <property type="molecule type" value="Genomic_DNA"/>
</dbReference>
<gene>
    <name evidence="2" type="ORF">J2S02_000886</name>
</gene>
<evidence type="ECO:0000256" key="1">
    <source>
        <dbReference type="SAM" id="SignalP"/>
    </source>
</evidence>
<protein>
    <recommendedName>
        <fullName evidence="4">DUF4367 domain-containing protein</fullName>
    </recommendedName>
</protein>
<keyword evidence="3" id="KW-1185">Reference proteome</keyword>
<proteinExistence type="predicted"/>
<evidence type="ECO:0008006" key="4">
    <source>
        <dbReference type="Google" id="ProtNLM"/>
    </source>
</evidence>
<sequence>MKLLKSLIIVLFLLLAAGCTQSKADIKEVSIDEAKQAFENNGEKPNNKTEQFSFYLPENYKVEKADKYNVILAKGAQRYILFVNENEEENSQVSYDTLVKQYENPFISKTFKKNDKLGYLFVHELDSKKYEVTVGIGGTKLTTETELKNIKEDARNMMIIVSSIQ</sequence>
<feature type="chain" id="PRO_5046903535" description="DUF4367 domain-containing protein" evidence="1">
    <location>
        <begin position="25"/>
        <end position="165"/>
    </location>
</feature>
<evidence type="ECO:0000313" key="2">
    <source>
        <dbReference type="EMBL" id="MDQ0224557.1"/>
    </source>
</evidence>
<evidence type="ECO:0000313" key="3">
    <source>
        <dbReference type="Proteomes" id="UP001232245"/>
    </source>
</evidence>
<name>A0ABT9YY69_9BACI</name>
<dbReference type="Proteomes" id="UP001232245">
    <property type="component" value="Unassembled WGS sequence"/>
</dbReference>
<keyword evidence="1" id="KW-0732">Signal</keyword>